<dbReference type="GO" id="GO:0015297">
    <property type="term" value="F:antiporter activity"/>
    <property type="evidence" value="ECO:0007669"/>
    <property type="project" value="UniProtKB-KW"/>
</dbReference>
<keyword evidence="8 10" id="KW-0472">Membrane</keyword>
<gene>
    <name evidence="11" type="primary">norM</name>
    <name evidence="11" type="ORF">MTBBW1_440030</name>
</gene>
<protein>
    <recommendedName>
        <fullName evidence="9">Multidrug-efflux transporter</fullName>
    </recommendedName>
</protein>
<dbReference type="NCBIfam" id="TIGR00797">
    <property type="entry name" value="matE"/>
    <property type="match status" value="1"/>
</dbReference>
<feature type="transmembrane region" description="Helical" evidence="10">
    <location>
        <begin position="303"/>
        <end position="322"/>
    </location>
</feature>
<evidence type="ECO:0000313" key="12">
    <source>
        <dbReference type="Proteomes" id="UP000191931"/>
    </source>
</evidence>
<dbReference type="GO" id="GO:0005886">
    <property type="term" value="C:plasma membrane"/>
    <property type="evidence" value="ECO:0007669"/>
    <property type="project" value="UniProtKB-SubCell"/>
</dbReference>
<name>A0A1W1HHD0_9BACT</name>
<comment type="subcellular location">
    <subcellularLocation>
        <location evidence="1">Cell membrane</location>
        <topology evidence="1">Multi-pass membrane protein</topology>
    </subcellularLocation>
</comment>
<sequence>MSPTHDRKISSTHDKKVNHDHDKKMNITHYKKVLQVSIPLAMSMGATTIMEFTDRVFLGNYSMDALAAATPAGICVFLFTSFFFGVAGYVNVFIAQYTGNRDNGGVGASLWQGIYFALFGALFMTALSSTAEPLFNMIGHSPEIRRLEIEYFRILSLGNGALLLAFTLSTFYSGRGFTRAVMFIHIAGTIFNIPLDYALINGVWGFPELGIRGAAIATVSAWSLMALSFAVLIFNRRNNRKYRIWDNRAFSRYLFMRLMKFGIPGGVQFSLDILIFTFFILIIGRIGTTELAVTNLVLSINSLSYMPMFGFSTGVSTLVGQAMGKRVPDEAMSAAKATIHISMLYVSVMAMIFILTPEPLIQLFLSDDLGVMEKNAIIHIGKILMKFVSVYLFFDALVLVLTGVLKGAGDSRFIMWSMASAGLLFLFIPLWVGSQIMGLGLYFSWSCLTLYLCAMFIMVLWRYKSGKWKDIRVIENDSSAHDTIDPPLTSDFIKQTR</sequence>
<dbReference type="GO" id="GO:0006811">
    <property type="term" value="P:monoatomic ion transport"/>
    <property type="evidence" value="ECO:0007669"/>
    <property type="project" value="UniProtKB-KW"/>
</dbReference>
<feature type="transmembrane region" description="Helical" evidence="10">
    <location>
        <begin position="180"/>
        <end position="200"/>
    </location>
</feature>
<feature type="transmembrane region" description="Helical" evidence="10">
    <location>
        <begin position="33"/>
        <end position="53"/>
    </location>
</feature>
<evidence type="ECO:0000256" key="6">
    <source>
        <dbReference type="ARBA" id="ARBA00022989"/>
    </source>
</evidence>
<feature type="transmembrane region" description="Helical" evidence="10">
    <location>
        <begin position="413"/>
        <end position="433"/>
    </location>
</feature>
<evidence type="ECO:0000256" key="8">
    <source>
        <dbReference type="ARBA" id="ARBA00023136"/>
    </source>
</evidence>
<dbReference type="PIRSF" id="PIRSF006603">
    <property type="entry name" value="DinF"/>
    <property type="match status" value="1"/>
</dbReference>
<dbReference type="InterPro" id="IPR048279">
    <property type="entry name" value="MdtK-like"/>
</dbReference>
<keyword evidence="7" id="KW-0406">Ion transport</keyword>
<dbReference type="PANTHER" id="PTHR43298">
    <property type="entry name" value="MULTIDRUG RESISTANCE PROTEIN NORM-RELATED"/>
    <property type="match status" value="1"/>
</dbReference>
<feature type="transmembrane region" description="Helical" evidence="10">
    <location>
        <begin position="212"/>
        <end position="234"/>
    </location>
</feature>
<accession>A0A1W1HHD0</accession>
<keyword evidence="3" id="KW-0050">Antiport</keyword>
<evidence type="ECO:0000256" key="2">
    <source>
        <dbReference type="ARBA" id="ARBA00022448"/>
    </source>
</evidence>
<feature type="transmembrane region" description="Helical" evidence="10">
    <location>
        <begin position="261"/>
        <end position="283"/>
    </location>
</feature>
<evidence type="ECO:0000256" key="9">
    <source>
        <dbReference type="ARBA" id="ARBA00031636"/>
    </source>
</evidence>
<evidence type="ECO:0000256" key="10">
    <source>
        <dbReference type="SAM" id="Phobius"/>
    </source>
</evidence>
<dbReference type="PANTHER" id="PTHR43298:SF2">
    <property type="entry name" value="FMN_FAD EXPORTER YEEO-RELATED"/>
    <property type="match status" value="1"/>
</dbReference>
<evidence type="ECO:0000256" key="1">
    <source>
        <dbReference type="ARBA" id="ARBA00004651"/>
    </source>
</evidence>
<dbReference type="Proteomes" id="UP000191931">
    <property type="component" value="Unassembled WGS sequence"/>
</dbReference>
<keyword evidence="4" id="KW-1003">Cell membrane</keyword>
<evidence type="ECO:0000256" key="4">
    <source>
        <dbReference type="ARBA" id="ARBA00022475"/>
    </source>
</evidence>
<dbReference type="CDD" id="cd13133">
    <property type="entry name" value="MATE_like_7"/>
    <property type="match status" value="1"/>
</dbReference>
<dbReference type="AlphaFoldDB" id="A0A1W1HHD0"/>
<keyword evidence="12" id="KW-1185">Reference proteome</keyword>
<evidence type="ECO:0000256" key="7">
    <source>
        <dbReference type="ARBA" id="ARBA00023065"/>
    </source>
</evidence>
<keyword evidence="5 10" id="KW-0812">Transmembrane</keyword>
<dbReference type="InterPro" id="IPR050222">
    <property type="entry name" value="MATE_MdtK"/>
</dbReference>
<dbReference type="InterPro" id="IPR002528">
    <property type="entry name" value="MATE_fam"/>
</dbReference>
<proteinExistence type="predicted"/>
<organism evidence="11 12">
    <name type="scientific">Desulfamplus magnetovallimortis</name>
    <dbReference type="NCBI Taxonomy" id="1246637"/>
    <lineage>
        <taxon>Bacteria</taxon>
        <taxon>Pseudomonadati</taxon>
        <taxon>Thermodesulfobacteriota</taxon>
        <taxon>Desulfobacteria</taxon>
        <taxon>Desulfobacterales</taxon>
        <taxon>Desulfobacteraceae</taxon>
        <taxon>Desulfamplus</taxon>
    </lineage>
</organism>
<keyword evidence="2" id="KW-0813">Transport</keyword>
<reference evidence="11 12" key="1">
    <citation type="submission" date="2017-03" db="EMBL/GenBank/DDBJ databases">
        <authorList>
            <person name="Afonso C.L."/>
            <person name="Miller P.J."/>
            <person name="Scott M.A."/>
            <person name="Spackman E."/>
            <person name="Goraichik I."/>
            <person name="Dimitrov K.M."/>
            <person name="Suarez D.L."/>
            <person name="Swayne D.E."/>
        </authorList>
    </citation>
    <scope>NUCLEOTIDE SEQUENCE [LARGE SCALE GENOMIC DNA]</scope>
    <source>
        <strain evidence="11">PRJEB14757</strain>
    </source>
</reference>
<feature type="transmembrane region" description="Helical" evidence="10">
    <location>
        <begin position="151"/>
        <end position="173"/>
    </location>
</feature>
<feature type="transmembrane region" description="Helical" evidence="10">
    <location>
        <begin position="334"/>
        <end position="356"/>
    </location>
</feature>
<dbReference type="EMBL" id="FWEV01000286">
    <property type="protein sequence ID" value="SLM31825.1"/>
    <property type="molecule type" value="Genomic_DNA"/>
</dbReference>
<dbReference type="Pfam" id="PF01554">
    <property type="entry name" value="MatE"/>
    <property type="match status" value="2"/>
</dbReference>
<feature type="transmembrane region" description="Helical" evidence="10">
    <location>
        <begin position="439"/>
        <end position="461"/>
    </location>
</feature>
<evidence type="ECO:0000313" key="11">
    <source>
        <dbReference type="EMBL" id="SLM31825.1"/>
    </source>
</evidence>
<evidence type="ECO:0000256" key="3">
    <source>
        <dbReference type="ARBA" id="ARBA00022449"/>
    </source>
</evidence>
<evidence type="ECO:0000256" key="5">
    <source>
        <dbReference type="ARBA" id="ARBA00022692"/>
    </source>
</evidence>
<feature type="transmembrane region" description="Helical" evidence="10">
    <location>
        <begin position="65"/>
        <end position="92"/>
    </location>
</feature>
<dbReference type="RefSeq" id="WP_245809285.1">
    <property type="nucleotide sequence ID" value="NZ_LT828541.1"/>
</dbReference>
<feature type="transmembrane region" description="Helical" evidence="10">
    <location>
        <begin position="113"/>
        <end position="131"/>
    </location>
</feature>
<dbReference type="GO" id="GO:0042910">
    <property type="term" value="F:xenobiotic transmembrane transporter activity"/>
    <property type="evidence" value="ECO:0007669"/>
    <property type="project" value="InterPro"/>
</dbReference>
<feature type="transmembrane region" description="Helical" evidence="10">
    <location>
        <begin position="376"/>
        <end position="401"/>
    </location>
</feature>
<keyword evidence="6 10" id="KW-1133">Transmembrane helix</keyword>
<dbReference type="STRING" id="1246637.MTBBW1_440030"/>